<comment type="caution">
    <text evidence="3">The sequence shown here is derived from an EMBL/GenBank/DDBJ whole genome shotgun (WGS) entry which is preliminary data.</text>
</comment>
<sequence>MQIDGLIAHHARYRPDHLAIVFGDQRLSWDQFNRRVNRLAHALREAGIDKGDRVATVLPNCLELLDIYWACAKLGAVVVPLSPLLTTHGLESLMRNAAPKAVFASRETAAILLPAKPRLTSLRCCVLVGALADGCRPYADFTAGRSERNIGADIAPDDMFNIMYTSGTTGLPKGIVHTHRIRAHYGTLFANAWRMGPESVVLHTGAIVFNGAFVTLMPSFTLGARYVLAERFDAAATIDTIAAEGVTHTMMVPSQIVALLNAPNFDPARLQSLEMLLSLGAPLSVAHKDILEAALPGRFYELYGLTEGFVTILDRDDAKRKRGTVGVPPPFFDMKIVREDGKTAAVGEIGEIVGRGPILMPGYYRRDDLTADAIRDGWLYTGDLGFVDKDGYLSLVDRKKDMIDSGGVKVYPRDIEEILIQHPAVLEAVVFGIPDEKWGETPAAAVTLKAGQHIDAEVLREWTNTRVGARYQRLSSLGFLDQFPRNAAGKILKRELREPYWEAAGRRI</sequence>
<evidence type="ECO:0000259" key="2">
    <source>
        <dbReference type="Pfam" id="PF13193"/>
    </source>
</evidence>
<dbReference type="Pfam" id="PF00501">
    <property type="entry name" value="AMP-binding"/>
    <property type="match status" value="1"/>
</dbReference>
<accession>A0A557R1T1</accession>
<feature type="domain" description="AMP-dependent synthetase/ligase" evidence="1">
    <location>
        <begin position="8"/>
        <end position="364"/>
    </location>
</feature>
<feature type="domain" description="AMP-binding enzyme C-terminal" evidence="2">
    <location>
        <begin position="415"/>
        <end position="490"/>
    </location>
</feature>
<dbReference type="PANTHER" id="PTHR43767">
    <property type="entry name" value="LONG-CHAIN-FATTY-ACID--COA LIGASE"/>
    <property type="match status" value="1"/>
</dbReference>
<dbReference type="InterPro" id="IPR025110">
    <property type="entry name" value="AMP-bd_C"/>
</dbReference>
<dbReference type="Gene3D" id="3.30.300.30">
    <property type="match status" value="1"/>
</dbReference>
<proteinExistence type="predicted"/>
<dbReference type="SUPFAM" id="SSF56801">
    <property type="entry name" value="Acetyl-CoA synthetase-like"/>
    <property type="match status" value="1"/>
</dbReference>
<evidence type="ECO:0000313" key="3">
    <source>
        <dbReference type="EMBL" id="TVO59108.1"/>
    </source>
</evidence>
<dbReference type="InterPro" id="IPR050237">
    <property type="entry name" value="ATP-dep_AMP-bd_enzyme"/>
</dbReference>
<dbReference type="InterPro" id="IPR045851">
    <property type="entry name" value="AMP-bd_C_sf"/>
</dbReference>
<dbReference type="PROSITE" id="PS00455">
    <property type="entry name" value="AMP_BINDING"/>
    <property type="match status" value="1"/>
</dbReference>
<keyword evidence="4" id="KW-1185">Reference proteome</keyword>
<dbReference type="PANTHER" id="PTHR43767:SF1">
    <property type="entry name" value="NONRIBOSOMAL PEPTIDE SYNTHASE PES1 (EUROFUNG)-RELATED"/>
    <property type="match status" value="1"/>
</dbReference>
<dbReference type="InterPro" id="IPR000873">
    <property type="entry name" value="AMP-dep_synth/lig_dom"/>
</dbReference>
<evidence type="ECO:0000259" key="1">
    <source>
        <dbReference type="Pfam" id="PF00501"/>
    </source>
</evidence>
<dbReference type="RefSeq" id="WP_144308610.1">
    <property type="nucleotide sequence ID" value="NZ_VMNK01000003.1"/>
</dbReference>
<evidence type="ECO:0000313" key="4">
    <source>
        <dbReference type="Proteomes" id="UP000319502"/>
    </source>
</evidence>
<dbReference type="GO" id="GO:0016878">
    <property type="term" value="F:acid-thiol ligase activity"/>
    <property type="evidence" value="ECO:0007669"/>
    <property type="project" value="UniProtKB-ARBA"/>
</dbReference>
<gene>
    <name evidence="3" type="ORF">FHP91_05535</name>
</gene>
<dbReference type="AlphaFoldDB" id="A0A557R1T1"/>
<reference evidence="3 4" key="1">
    <citation type="submission" date="2019-07" db="EMBL/GenBank/DDBJ databases">
        <title>The pathways for chlorine oxyanion respiration interact through the shared metabolite chlorate.</title>
        <authorList>
            <person name="Barnum T.P."/>
            <person name="Cheng Y."/>
            <person name="Hill K.A."/>
            <person name="Lucas L.N."/>
            <person name="Carlson H.K."/>
            <person name="Coates J.D."/>
        </authorList>
    </citation>
    <scope>NUCLEOTIDE SEQUENCE [LARGE SCALE GENOMIC DNA]</scope>
    <source>
        <strain evidence="3 4">SFB-3</strain>
    </source>
</reference>
<dbReference type="Gene3D" id="3.40.50.12780">
    <property type="entry name" value="N-terminal domain of ligase-like"/>
    <property type="match status" value="1"/>
</dbReference>
<dbReference type="Proteomes" id="UP000319502">
    <property type="component" value="Unassembled WGS sequence"/>
</dbReference>
<dbReference type="InterPro" id="IPR042099">
    <property type="entry name" value="ANL_N_sf"/>
</dbReference>
<name>A0A557R1T1_9RHOO</name>
<dbReference type="Pfam" id="PF13193">
    <property type="entry name" value="AMP-binding_C"/>
    <property type="match status" value="1"/>
</dbReference>
<protein>
    <submittedName>
        <fullName evidence="3">AMP-binding protein</fullName>
    </submittedName>
</protein>
<organism evidence="3 4">
    <name type="scientific">Denitromonas halophila</name>
    <dbReference type="NCBI Taxonomy" id="1629404"/>
    <lineage>
        <taxon>Bacteria</taxon>
        <taxon>Pseudomonadati</taxon>
        <taxon>Pseudomonadota</taxon>
        <taxon>Betaproteobacteria</taxon>
        <taxon>Rhodocyclales</taxon>
        <taxon>Zoogloeaceae</taxon>
        <taxon>Denitromonas</taxon>
    </lineage>
</organism>
<dbReference type="OrthoDB" id="9766486at2"/>
<dbReference type="EMBL" id="VMNK01000003">
    <property type="protein sequence ID" value="TVO59108.1"/>
    <property type="molecule type" value="Genomic_DNA"/>
</dbReference>
<dbReference type="InterPro" id="IPR020845">
    <property type="entry name" value="AMP-binding_CS"/>
</dbReference>